<dbReference type="AlphaFoldDB" id="I0KD17"/>
<name>I0KD17_9BACT</name>
<dbReference type="EMBL" id="HE796683">
    <property type="protein sequence ID" value="CCH02020.1"/>
    <property type="molecule type" value="Genomic_DNA"/>
</dbReference>
<dbReference type="STRING" id="1166018.FAES_4020"/>
<proteinExistence type="predicted"/>
<evidence type="ECO:0008006" key="4">
    <source>
        <dbReference type="Google" id="ProtNLM"/>
    </source>
</evidence>
<keyword evidence="1" id="KW-1133">Transmembrane helix</keyword>
<evidence type="ECO:0000313" key="3">
    <source>
        <dbReference type="Proteomes" id="UP000011058"/>
    </source>
</evidence>
<dbReference type="KEGG" id="fae:FAES_4020"/>
<gene>
    <name evidence="2" type="ORF">FAES_4020</name>
</gene>
<protein>
    <recommendedName>
        <fullName evidence="4">Transmembrane protein</fullName>
    </recommendedName>
</protein>
<feature type="transmembrane region" description="Helical" evidence="1">
    <location>
        <begin position="12"/>
        <end position="31"/>
    </location>
</feature>
<organism evidence="2 3">
    <name type="scientific">Fibrella aestuarina BUZ 2</name>
    <dbReference type="NCBI Taxonomy" id="1166018"/>
    <lineage>
        <taxon>Bacteria</taxon>
        <taxon>Pseudomonadati</taxon>
        <taxon>Bacteroidota</taxon>
        <taxon>Cytophagia</taxon>
        <taxon>Cytophagales</taxon>
        <taxon>Spirosomataceae</taxon>
        <taxon>Fibrella</taxon>
    </lineage>
</organism>
<reference evidence="2 3" key="1">
    <citation type="journal article" date="2012" name="J. Bacteriol.">
        <title>Genome Sequence of Fibrella aestuarina BUZ 2T, a Filamentous Marine Bacterium.</title>
        <authorList>
            <person name="Filippini M."/>
            <person name="Qi W."/>
            <person name="Blom J."/>
            <person name="Goesmann A."/>
            <person name="Smits T.H."/>
            <person name="Bagheri H.C."/>
        </authorList>
    </citation>
    <scope>NUCLEOTIDE SEQUENCE [LARGE SCALE GENOMIC DNA]</scope>
    <source>
        <strain evidence="3">BUZ 2T</strain>
    </source>
</reference>
<keyword evidence="1" id="KW-0472">Membrane</keyword>
<evidence type="ECO:0000256" key="1">
    <source>
        <dbReference type="SAM" id="Phobius"/>
    </source>
</evidence>
<keyword evidence="3" id="KW-1185">Reference proteome</keyword>
<feature type="transmembrane region" description="Helical" evidence="1">
    <location>
        <begin position="95"/>
        <end position="115"/>
    </location>
</feature>
<sequence length="167" mass="18645">MIPMNYTFSRQSYLVIMVAVGVFDRMLASLSQTVETNAYSLLAAGVGALIIRFAWPRMPVRQSVGGWLVGVLLACLFGNDAYRSHLFGAARSVEATWGIIALIGDVLIQIAGWVIRLAQPIGRRSVEYTEQHPGEAFDEGLKRIEQVTSFWTRIKTPLLDLFKTIFH</sequence>
<evidence type="ECO:0000313" key="2">
    <source>
        <dbReference type="EMBL" id="CCH02020.1"/>
    </source>
</evidence>
<accession>I0KD17</accession>
<keyword evidence="1" id="KW-0812">Transmembrane</keyword>
<dbReference type="eggNOG" id="ENOG50345MJ">
    <property type="taxonomic scope" value="Bacteria"/>
</dbReference>
<feature type="transmembrane region" description="Helical" evidence="1">
    <location>
        <begin position="64"/>
        <end position="83"/>
    </location>
</feature>
<dbReference type="Proteomes" id="UP000011058">
    <property type="component" value="Chromosome"/>
</dbReference>
<dbReference type="HOGENOM" id="CLU_1592078_0_0_10"/>
<feature type="transmembrane region" description="Helical" evidence="1">
    <location>
        <begin position="37"/>
        <end position="55"/>
    </location>
</feature>